<comment type="caution">
    <text evidence="1">The sequence shown here is derived from an EMBL/GenBank/DDBJ whole genome shotgun (WGS) entry which is preliminary data.</text>
</comment>
<evidence type="ECO:0000313" key="1">
    <source>
        <dbReference type="EMBL" id="KAI9911256.1"/>
    </source>
</evidence>
<dbReference type="EMBL" id="CM047584">
    <property type="protein sequence ID" value="KAI9911256.1"/>
    <property type="molecule type" value="Genomic_DNA"/>
</dbReference>
<name>A0ACC0W0L7_9STRA</name>
<sequence>MMMSLMCATGKMVTFPFTRQSGSEVKTSSLFELVHSDIVGPLKPKTRVCQRIPPEGQRSSVCKFVEFKKLVENQHSARIGCIRSDNSDEYTCAKLNRLCVANGIIHQTSVLRLPQRIGLVERMNWNIAEMARTTLNYVNVERR</sequence>
<keyword evidence="2" id="KW-1185">Reference proteome</keyword>
<dbReference type="Proteomes" id="UP001163321">
    <property type="component" value="Chromosome 5"/>
</dbReference>
<protein>
    <submittedName>
        <fullName evidence="1">Uncharacterized protein</fullName>
    </submittedName>
</protein>
<gene>
    <name evidence="1" type="ORF">PsorP6_009667</name>
</gene>
<reference evidence="1 2" key="1">
    <citation type="journal article" date="2022" name="bioRxiv">
        <title>The genome of the oomycete Peronosclerospora sorghi, a cosmopolitan pathogen of maize and sorghum, is inflated with dispersed pseudogenes.</title>
        <authorList>
            <person name="Fletcher K."/>
            <person name="Martin F."/>
            <person name="Isakeit T."/>
            <person name="Cavanaugh K."/>
            <person name="Magill C."/>
            <person name="Michelmore R."/>
        </authorList>
    </citation>
    <scope>NUCLEOTIDE SEQUENCE [LARGE SCALE GENOMIC DNA]</scope>
    <source>
        <strain evidence="1">P6</strain>
    </source>
</reference>
<evidence type="ECO:0000313" key="2">
    <source>
        <dbReference type="Proteomes" id="UP001163321"/>
    </source>
</evidence>
<organism evidence="1 2">
    <name type="scientific">Peronosclerospora sorghi</name>
    <dbReference type="NCBI Taxonomy" id="230839"/>
    <lineage>
        <taxon>Eukaryota</taxon>
        <taxon>Sar</taxon>
        <taxon>Stramenopiles</taxon>
        <taxon>Oomycota</taxon>
        <taxon>Peronosporomycetes</taxon>
        <taxon>Peronosporales</taxon>
        <taxon>Peronosporaceae</taxon>
        <taxon>Peronosclerospora</taxon>
    </lineage>
</organism>
<accession>A0ACC0W0L7</accession>
<proteinExistence type="predicted"/>